<keyword evidence="3" id="KW-1185">Reference proteome</keyword>
<keyword evidence="1" id="KW-0812">Transmembrane</keyword>
<accession>A0ABR4H2S0</accession>
<feature type="transmembrane region" description="Helical" evidence="1">
    <location>
        <begin position="20"/>
        <end position="44"/>
    </location>
</feature>
<protein>
    <submittedName>
        <fullName evidence="2">Uncharacterized protein</fullName>
    </submittedName>
</protein>
<organism evidence="2 3">
    <name type="scientific">Aspergillus granulosus</name>
    <dbReference type="NCBI Taxonomy" id="176169"/>
    <lineage>
        <taxon>Eukaryota</taxon>
        <taxon>Fungi</taxon>
        <taxon>Dikarya</taxon>
        <taxon>Ascomycota</taxon>
        <taxon>Pezizomycotina</taxon>
        <taxon>Eurotiomycetes</taxon>
        <taxon>Eurotiomycetidae</taxon>
        <taxon>Eurotiales</taxon>
        <taxon>Aspergillaceae</taxon>
        <taxon>Aspergillus</taxon>
        <taxon>Aspergillus subgen. Nidulantes</taxon>
    </lineage>
</organism>
<dbReference type="EMBL" id="JBFXLT010000086">
    <property type="protein sequence ID" value="KAL2809595.1"/>
    <property type="molecule type" value="Genomic_DNA"/>
</dbReference>
<reference evidence="2 3" key="1">
    <citation type="submission" date="2024-07" db="EMBL/GenBank/DDBJ databases">
        <title>Section-level genome sequencing and comparative genomics of Aspergillus sections Usti and Cavernicolus.</title>
        <authorList>
            <consortium name="Lawrence Berkeley National Laboratory"/>
            <person name="Nybo J.L."/>
            <person name="Vesth T.C."/>
            <person name="Theobald S."/>
            <person name="Frisvad J.C."/>
            <person name="Larsen T.O."/>
            <person name="Kjaerboelling I."/>
            <person name="Rothschild-Mancinelli K."/>
            <person name="Lyhne E.K."/>
            <person name="Kogle M.E."/>
            <person name="Barry K."/>
            <person name="Clum A."/>
            <person name="Na H."/>
            <person name="Ledsgaard L."/>
            <person name="Lin J."/>
            <person name="Lipzen A."/>
            <person name="Kuo A."/>
            <person name="Riley R."/>
            <person name="Mondo S."/>
            <person name="Labutti K."/>
            <person name="Haridas S."/>
            <person name="Pangalinan J."/>
            <person name="Salamov A.A."/>
            <person name="Simmons B.A."/>
            <person name="Magnuson J.K."/>
            <person name="Chen J."/>
            <person name="Drula E."/>
            <person name="Henrissat B."/>
            <person name="Wiebenga A."/>
            <person name="Lubbers R.J."/>
            <person name="Gomes A.C."/>
            <person name="Makela M.R."/>
            <person name="Stajich J."/>
            <person name="Grigoriev I.V."/>
            <person name="Mortensen U.H."/>
            <person name="De Vries R.P."/>
            <person name="Baker S.E."/>
            <person name="Andersen M.R."/>
        </authorList>
    </citation>
    <scope>NUCLEOTIDE SEQUENCE [LARGE SCALE GENOMIC DNA]</scope>
    <source>
        <strain evidence="2 3">CBS 588.65</strain>
    </source>
</reference>
<dbReference type="Proteomes" id="UP001610334">
    <property type="component" value="Unassembled WGS sequence"/>
</dbReference>
<name>A0ABR4H2S0_9EURO</name>
<evidence type="ECO:0000256" key="1">
    <source>
        <dbReference type="SAM" id="Phobius"/>
    </source>
</evidence>
<proteinExistence type="predicted"/>
<evidence type="ECO:0000313" key="3">
    <source>
        <dbReference type="Proteomes" id="UP001610334"/>
    </source>
</evidence>
<gene>
    <name evidence="2" type="ORF">BJX63DRAFT_405145</name>
</gene>
<evidence type="ECO:0000313" key="2">
    <source>
        <dbReference type="EMBL" id="KAL2809595.1"/>
    </source>
</evidence>
<keyword evidence="1" id="KW-0472">Membrane</keyword>
<sequence length="54" mass="5837">MLVLYESSSRGRKRCCRSGILVGCNPVACTTLLLGLRGLTSLILPTPSFPLWVS</sequence>
<comment type="caution">
    <text evidence="2">The sequence shown here is derived from an EMBL/GenBank/DDBJ whole genome shotgun (WGS) entry which is preliminary data.</text>
</comment>
<keyword evidence="1" id="KW-1133">Transmembrane helix</keyword>